<feature type="transmembrane region" description="Helical" evidence="12">
    <location>
        <begin position="89"/>
        <end position="109"/>
    </location>
</feature>
<feature type="chain" id="PRO_5018750874" evidence="13">
    <location>
        <begin position="21"/>
        <end position="604"/>
    </location>
</feature>
<keyword evidence="12" id="KW-1133">Transmembrane helix</keyword>
<evidence type="ECO:0000256" key="4">
    <source>
        <dbReference type="ARBA" id="ARBA00022617"/>
    </source>
</evidence>
<evidence type="ECO:0000256" key="12">
    <source>
        <dbReference type="SAM" id="Phobius"/>
    </source>
</evidence>
<dbReference type="InterPro" id="IPR001128">
    <property type="entry name" value="Cyt_P450"/>
</dbReference>
<comment type="subcellular location">
    <subcellularLocation>
        <location evidence="2">Membrane</location>
    </subcellularLocation>
</comment>
<sequence length="604" mass="67838">MAHLLIFIFIIFSHAGGVMSHFVNSLVNEGNLVNLLLTSTVSSVLHSRPAVLPPLYLFNKSDINNIIPTQLPFQFSDSRPYKFHRMSDLQSYFILFLIWLISTLLVRTISSKIRSKHRLPPSPIALPIIGHLHLLGPIPHQAFHKLSTRYGPLIHLRLGSVPAVIASSPDTAKEILKTQEISFASRPQSSAISFLTYGSSDFSFAPYGPYWKFMKKICMSDLLGGRTLDLMLPIRRQELRSILQLFLKRSEAGESVDMGAELLTMTNNIISRMLMGQRCSSSEGEASIRSLVHEVAEITGKFNVADFIWFCKNLDLQGFEKRCKDVHERFDRMMERVIKEHEAGRKKKKEEGGDDGGKDLLDILLDISEDENAEMKLTRENIKAFTLDIFVAGTDTSAITVEWALAELINHPTVLKKAREEIDAVVGNERLVEESDIPNLPYIQAIVKETLRLHPTGPMTIRKSTSDCKINGYDIPSETQIFVNVWAIGRDPQHWKDPLEFHPERFMPSDRSDWSQIDVRGQHFHFLPFGSGRRGCPGTSLAMQVVQTTVAAMVQGFELKINSKDGGGNACVDMTEGPGITLPRAMPLVCFPIARLNPFPSLDF</sequence>
<evidence type="ECO:0000256" key="8">
    <source>
        <dbReference type="ARBA" id="ARBA00023033"/>
    </source>
</evidence>
<evidence type="ECO:0000313" key="15">
    <source>
        <dbReference type="Proteomes" id="UP000283530"/>
    </source>
</evidence>
<dbReference type="GO" id="GO:0005506">
    <property type="term" value="F:iron ion binding"/>
    <property type="evidence" value="ECO:0007669"/>
    <property type="project" value="InterPro"/>
</dbReference>
<dbReference type="InterPro" id="IPR017972">
    <property type="entry name" value="Cyt_P450_CS"/>
</dbReference>
<dbReference type="OrthoDB" id="1103324at2759"/>
<comment type="similarity">
    <text evidence="3 11">Belongs to the cytochrome P450 family.</text>
</comment>
<keyword evidence="7 10" id="KW-0408">Iron</keyword>
<keyword evidence="12" id="KW-0812">Transmembrane</keyword>
<evidence type="ECO:0000256" key="7">
    <source>
        <dbReference type="ARBA" id="ARBA00023004"/>
    </source>
</evidence>
<dbReference type="FunFam" id="1.10.630.10:FF:000019">
    <property type="entry name" value="Cytochrome P450 family protein"/>
    <property type="match status" value="1"/>
</dbReference>
<keyword evidence="9 12" id="KW-0472">Membrane</keyword>
<evidence type="ECO:0000256" key="5">
    <source>
        <dbReference type="ARBA" id="ARBA00022723"/>
    </source>
</evidence>
<keyword evidence="15" id="KW-1185">Reference proteome</keyword>
<dbReference type="PROSITE" id="PS00086">
    <property type="entry name" value="CYTOCHROME_P450"/>
    <property type="match status" value="1"/>
</dbReference>
<keyword evidence="13" id="KW-0732">Signal</keyword>
<dbReference type="Proteomes" id="UP000283530">
    <property type="component" value="Unassembled WGS sequence"/>
</dbReference>
<dbReference type="PANTHER" id="PTHR47943">
    <property type="entry name" value="CYTOCHROME P450 93A3-LIKE"/>
    <property type="match status" value="1"/>
</dbReference>
<dbReference type="GO" id="GO:0004497">
    <property type="term" value="F:monooxygenase activity"/>
    <property type="evidence" value="ECO:0007669"/>
    <property type="project" value="UniProtKB-KW"/>
</dbReference>
<dbReference type="GO" id="GO:0020037">
    <property type="term" value="F:heme binding"/>
    <property type="evidence" value="ECO:0007669"/>
    <property type="project" value="InterPro"/>
</dbReference>
<dbReference type="Pfam" id="PF00067">
    <property type="entry name" value="p450"/>
    <property type="match status" value="1"/>
</dbReference>
<evidence type="ECO:0000256" key="1">
    <source>
        <dbReference type="ARBA" id="ARBA00001971"/>
    </source>
</evidence>
<dbReference type="EMBL" id="QPKB01000002">
    <property type="protein sequence ID" value="RWR77792.1"/>
    <property type="molecule type" value="Genomic_DNA"/>
</dbReference>
<evidence type="ECO:0000256" key="3">
    <source>
        <dbReference type="ARBA" id="ARBA00010617"/>
    </source>
</evidence>
<dbReference type="Gene3D" id="1.10.630.10">
    <property type="entry name" value="Cytochrome P450"/>
    <property type="match status" value="1"/>
</dbReference>
<protein>
    <submittedName>
        <fullName evidence="14">Cytochrome P450 93A3-like protein</fullName>
    </submittedName>
</protein>
<dbReference type="PANTHER" id="PTHR47943:SF8">
    <property type="entry name" value="CYTOCHROME P450"/>
    <property type="match status" value="1"/>
</dbReference>
<name>A0A3S3NE14_9MAGN</name>
<evidence type="ECO:0000313" key="14">
    <source>
        <dbReference type="EMBL" id="RWR77792.1"/>
    </source>
</evidence>
<dbReference type="CDD" id="cd20655">
    <property type="entry name" value="CYP93"/>
    <property type="match status" value="1"/>
</dbReference>
<dbReference type="AlphaFoldDB" id="A0A3S3NE14"/>
<gene>
    <name evidence="14" type="ORF">CKAN_00629500</name>
</gene>
<dbReference type="SUPFAM" id="SSF48264">
    <property type="entry name" value="Cytochrome P450"/>
    <property type="match status" value="1"/>
</dbReference>
<dbReference type="InterPro" id="IPR036396">
    <property type="entry name" value="Cyt_P450_sf"/>
</dbReference>
<evidence type="ECO:0000256" key="9">
    <source>
        <dbReference type="ARBA" id="ARBA00023136"/>
    </source>
</evidence>
<evidence type="ECO:0000256" key="2">
    <source>
        <dbReference type="ARBA" id="ARBA00004370"/>
    </source>
</evidence>
<reference evidence="14 15" key="1">
    <citation type="journal article" date="2019" name="Nat. Plants">
        <title>Stout camphor tree genome fills gaps in understanding of flowering plant genome evolution.</title>
        <authorList>
            <person name="Chaw S.M."/>
            <person name="Liu Y.C."/>
            <person name="Wu Y.W."/>
            <person name="Wang H.Y."/>
            <person name="Lin C.I."/>
            <person name="Wu C.S."/>
            <person name="Ke H.M."/>
            <person name="Chang L.Y."/>
            <person name="Hsu C.Y."/>
            <person name="Yang H.T."/>
            <person name="Sudianto E."/>
            <person name="Hsu M.H."/>
            <person name="Wu K.P."/>
            <person name="Wang L.N."/>
            <person name="Leebens-Mack J.H."/>
            <person name="Tsai I.J."/>
        </authorList>
    </citation>
    <scope>NUCLEOTIDE SEQUENCE [LARGE SCALE GENOMIC DNA]</scope>
    <source>
        <strain evidence="15">cv. Chaw 1501</strain>
        <tissue evidence="14">Young leaves</tissue>
    </source>
</reference>
<accession>A0A3S3NE14</accession>
<proteinExistence type="inferred from homology"/>
<evidence type="ECO:0000256" key="11">
    <source>
        <dbReference type="RuleBase" id="RU000461"/>
    </source>
</evidence>
<evidence type="ECO:0000256" key="13">
    <source>
        <dbReference type="SAM" id="SignalP"/>
    </source>
</evidence>
<keyword evidence="5 10" id="KW-0479">Metal-binding</keyword>
<comment type="cofactor">
    <cofactor evidence="1 10">
        <name>heme</name>
        <dbReference type="ChEBI" id="CHEBI:30413"/>
    </cofactor>
</comment>
<evidence type="ECO:0000256" key="6">
    <source>
        <dbReference type="ARBA" id="ARBA00023002"/>
    </source>
</evidence>
<comment type="caution">
    <text evidence="14">The sequence shown here is derived from an EMBL/GenBank/DDBJ whole genome shotgun (WGS) entry which is preliminary data.</text>
</comment>
<evidence type="ECO:0000256" key="10">
    <source>
        <dbReference type="PIRSR" id="PIRSR602401-1"/>
    </source>
</evidence>
<keyword evidence="4 10" id="KW-0349">Heme</keyword>
<feature type="signal peptide" evidence="13">
    <location>
        <begin position="1"/>
        <end position="20"/>
    </location>
</feature>
<dbReference type="PRINTS" id="PR00385">
    <property type="entry name" value="P450"/>
</dbReference>
<keyword evidence="6 11" id="KW-0560">Oxidoreductase</keyword>
<dbReference type="GO" id="GO:0016705">
    <property type="term" value="F:oxidoreductase activity, acting on paired donors, with incorporation or reduction of molecular oxygen"/>
    <property type="evidence" value="ECO:0007669"/>
    <property type="project" value="InterPro"/>
</dbReference>
<dbReference type="InterPro" id="IPR002401">
    <property type="entry name" value="Cyt_P450_E_grp-I"/>
</dbReference>
<dbReference type="GO" id="GO:0016020">
    <property type="term" value="C:membrane"/>
    <property type="evidence" value="ECO:0007669"/>
    <property type="project" value="UniProtKB-SubCell"/>
</dbReference>
<keyword evidence="8 11" id="KW-0503">Monooxygenase</keyword>
<feature type="binding site" description="axial binding residue" evidence="10">
    <location>
        <position position="536"/>
    </location>
    <ligand>
        <name>heme</name>
        <dbReference type="ChEBI" id="CHEBI:30413"/>
    </ligand>
    <ligandPart>
        <name>Fe</name>
        <dbReference type="ChEBI" id="CHEBI:18248"/>
    </ligandPart>
</feature>
<dbReference type="PRINTS" id="PR00463">
    <property type="entry name" value="EP450I"/>
</dbReference>
<organism evidence="14 15">
    <name type="scientific">Cinnamomum micranthum f. kanehirae</name>
    <dbReference type="NCBI Taxonomy" id="337451"/>
    <lineage>
        <taxon>Eukaryota</taxon>
        <taxon>Viridiplantae</taxon>
        <taxon>Streptophyta</taxon>
        <taxon>Embryophyta</taxon>
        <taxon>Tracheophyta</taxon>
        <taxon>Spermatophyta</taxon>
        <taxon>Magnoliopsida</taxon>
        <taxon>Magnoliidae</taxon>
        <taxon>Laurales</taxon>
        <taxon>Lauraceae</taxon>
        <taxon>Cinnamomum</taxon>
    </lineage>
</organism>
<dbReference type="STRING" id="337451.A0A3S3NE14"/>